<dbReference type="STRING" id="1122252.SAMN05660443_1677"/>
<name>A0A1I1GWS5_9GAMM</name>
<feature type="region of interest" description="Disordered" evidence="1">
    <location>
        <begin position="1"/>
        <end position="31"/>
    </location>
</feature>
<evidence type="ECO:0000313" key="3">
    <source>
        <dbReference type="Proteomes" id="UP000199058"/>
    </source>
</evidence>
<dbReference type="AlphaFoldDB" id="A0A1I1GWS5"/>
<protein>
    <submittedName>
        <fullName evidence="2">Uncharacterized protein</fullName>
    </submittedName>
</protein>
<dbReference type="OrthoDB" id="6120779at2"/>
<dbReference type="Proteomes" id="UP000199058">
    <property type="component" value="Unassembled WGS sequence"/>
</dbReference>
<keyword evidence="3" id="KW-1185">Reference proteome</keyword>
<evidence type="ECO:0000313" key="2">
    <source>
        <dbReference type="EMBL" id="SFC16124.1"/>
    </source>
</evidence>
<evidence type="ECO:0000256" key="1">
    <source>
        <dbReference type="SAM" id="MobiDB-lite"/>
    </source>
</evidence>
<reference evidence="2 3" key="1">
    <citation type="submission" date="2016-10" db="EMBL/GenBank/DDBJ databases">
        <authorList>
            <person name="de Groot N.N."/>
        </authorList>
    </citation>
    <scope>NUCLEOTIDE SEQUENCE [LARGE SCALE GENOMIC DNA]</scope>
    <source>
        <strain evidence="2 3">DSM 18438</strain>
    </source>
</reference>
<proteinExistence type="predicted"/>
<organism evidence="2 3">
    <name type="scientific">Marinospirillum celere</name>
    <dbReference type="NCBI Taxonomy" id="1122252"/>
    <lineage>
        <taxon>Bacteria</taxon>
        <taxon>Pseudomonadati</taxon>
        <taxon>Pseudomonadota</taxon>
        <taxon>Gammaproteobacteria</taxon>
        <taxon>Oceanospirillales</taxon>
        <taxon>Oceanospirillaceae</taxon>
        <taxon>Marinospirillum</taxon>
    </lineage>
</organism>
<dbReference type="RefSeq" id="WP_091961911.1">
    <property type="nucleotide sequence ID" value="NZ_FOLH01000003.1"/>
</dbReference>
<sequence>MRVQGPLQAPLPPPRRRKEATDKTPLPAQTQPEVIRLAPEMDYISGEETPAWDDRELSHSARRALQGYWSVAHQGHLWAEWRRIDLYV</sequence>
<dbReference type="EMBL" id="FOLH01000003">
    <property type="protein sequence ID" value="SFC16124.1"/>
    <property type="molecule type" value="Genomic_DNA"/>
</dbReference>
<gene>
    <name evidence="2" type="ORF">SAMN05660443_1677</name>
</gene>
<accession>A0A1I1GWS5</accession>